<evidence type="ECO:0000313" key="8">
    <source>
        <dbReference type="EMBL" id="WUR02440.1"/>
    </source>
</evidence>
<dbReference type="FunFam" id="3.40.50.300:FF:000274">
    <property type="entry name" value="ras-related protein RABA5a"/>
    <property type="match status" value="1"/>
</dbReference>
<evidence type="ECO:0000313" key="9">
    <source>
        <dbReference type="Proteomes" id="UP001334084"/>
    </source>
</evidence>
<evidence type="ECO:0000256" key="1">
    <source>
        <dbReference type="ARBA" id="ARBA00004635"/>
    </source>
</evidence>
<keyword evidence="5" id="KW-0472">Membrane</keyword>
<keyword evidence="9" id="KW-1185">Reference proteome</keyword>
<comment type="similarity">
    <text evidence="2">Belongs to the small GTPase superfamily. Rab family.</text>
</comment>
<dbReference type="InterPro" id="IPR050209">
    <property type="entry name" value="Rab_GTPases_membrane_traffic"/>
</dbReference>
<comment type="subcellular location">
    <subcellularLocation>
        <location evidence="1">Membrane</location>
        <topology evidence="1">Lipid-anchor</topology>
    </subcellularLocation>
</comment>
<dbReference type="SMART" id="SM00173">
    <property type="entry name" value="RAS"/>
    <property type="match status" value="1"/>
</dbReference>
<dbReference type="PROSITE" id="PS51420">
    <property type="entry name" value="RHO"/>
    <property type="match status" value="1"/>
</dbReference>
<dbReference type="InterPro" id="IPR027417">
    <property type="entry name" value="P-loop_NTPase"/>
</dbReference>
<name>A0AAX4J932_9MICR</name>
<reference evidence="8" key="1">
    <citation type="journal article" date="2024" name="BMC Genomics">
        <title>Functional annotation of a divergent genome using sequence and structure-based similarity.</title>
        <authorList>
            <person name="Svedberg D."/>
            <person name="Winiger R.R."/>
            <person name="Berg A."/>
            <person name="Sharma H."/>
            <person name="Tellgren-Roth C."/>
            <person name="Debrunner-Vossbrinck B.A."/>
            <person name="Vossbrinck C.R."/>
            <person name="Barandun J."/>
        </authorList>
    </citation>
    <scope>NUCLEOTIDE SEQUENCE</scope>
    <source>
        <strain evidence="8">Illinois isolate</strain>
    </source>
</reference>
<keyword evidence="7" id="KW-0636">Prenylation</keyword>
<dbReference type="Pfam" id="PF00071">
    <property type="entry name" value="Ras"/>
    <property type="match status" value="1"/>
</dbReference>
<evidence type="ECO:0000256" key="7">
    <source>
        <dbReference type="ARBA" id="ARBA00023289"/>
    </source>
</evidence>
<protein>
    <submittedName>
        <fullName evidence="8">Ras-related protein Rab11</fullName>
    </submittedName>
</protein>
<dbReference type="SMART" id="SM00176">
    <property type="entry name" value="RAN"/>
    <property type="match status" value="1"/>
</dbReference>
<dbReference type="EMBL" id="CP142726">
    <property type="protein sequence ID" value="WUR02440.1"/>
    <property type="molecule type" value="Genomic_DNA"/>
</dbReference>
<dbReference type="KEGG" id="vnx:VNE69_01376"/>
<dbReference type="GO" id="GO:0003924">
    <property type="term" value="F:GTPase activity"/>
    <property type="evidence" value="ECO:0007669"/>
    <property type="project" value="InterPro"/>
</dbReference>
<gene>
    <name evidence="8" type="ORF">VNE69_01376</name>
</gene>
<dbReference type="SMART" id="SM00177">
    <property type="entry name" value="ARF"/>
    <property type="match status" value="1"/>
</dbReference>
<keyword evidence="3" id="KW-0547">Nucleotide-binding</keyword>
<dbReference type="AlphaFoldDB" id="A0AAX4J932"/>
<dbReference type="SMART" id="SM00175">
    <property type="entry name" value="RAB"/>
    <property type="match status" value="1"/>
</dbReference>
<evidence type="ECO:0000256" key="5">
    <source>
        <dbReference type="ARBA" id="ARBA00023136"/>
    </source>
</evidence>
<dbReference type="Proteomes" id="UP001334084">
    <property type="component" value="Chromosome 1"/>
</dbReference>
<accession>A0AAX4J932</accession>
<evidence type="ECO:0000256" key="3">
    <source>
        <dbReference type="ARBA" id="ARBA00022741"/>
    </source>
</evidence>
<dbReference type="GeneID" id="90540240"/>
<dbReference type="PROSITE" id="PS51419">
    <property type="entry name" value="RAB"/>
    <property type="match status" value="1"/>
</dbReference>
<sequence length="207" mass="23594">MDSSSKQFDYLFKIVLIGDSAVGKTNLLSQLIHQKYVLDSRATIGVEFGSMTFNIDNKIIKAQIWDTAGQERYQAITHAYYRGSSGSILVYDVTQPITLTKAVDNWLIQLKNHTEDIPIMLIGNKTDLQRKISSEEGKEVALRNNLLYFETSAKTGENVKEAFYELINIIYKKHKEKEGKMSKKSVRGDFSGREIKNIKQKKKKSCC</sequence>
<dbReference type="GO" id="GO:0005525">
    <property type="term" value="F:GTP binding"/>
    <property type="evidence" value="ECO:0007669"/>
    <property type="project" value="UniProtKB-KW"/>
</dbReference>
<dbReference type="Gene3D" id="3.40.50.300">
    <property type="entry name" value="P-loop containing nucleotide triphosphate hydrolases"/>
    <property type="match status" value="1"/>
</dbReference>
<keyword evidence="4" id="KW-0342">GTP-binding</keyword>
<evidence type="ECO:0000256" key="6">
    <source>
        <dbReference type="ARBA" id="ARBA00023288"/>
    </source>
</evidence>
<dbReference type="SUPFAM" id="SSF52540">
    <property type="entry name" value="P-loop containing nucleoside triphosphate hydrolases"/>
    <property type="match status" value="1"/>
</dbReference>
<proteinExistence type="inferred from homology"/>
<keyword evidence="6" id="KW-0449">Lipoprotein</keyword>
<dbReference type="PANTHER" id="PTHR47979">
    <property type="entry name" value="DRAB11-RELATED"/>
    <property type="match status" value="1"/>
</dbReference>
<evidence type="ECO:0000256" key="4">
    <source>
        <dbReference type="ARBA" id="ARBA00023134"/>
    </source>
</evidence>
<dbReference type="PRINTS" id="PR00449">
    <property type="entry name" value="RASTRNSFRMNG"/>
</dbReference>
<dbReference type="InterPro" id="IPR005225">
    <property type="entry name" value="Small_GTP-bd"/>
</dbReference>
<dbReference type="InterPro" id="IPR001806">
    <property type="entry name" value="Small_GTPase"/>
</dbReference>
<dbReference type="GO" id="GO:0016020">
    <property type="term" value="C:membrane"/>
    <property type="evidence" value="ECO:0007669"/>
    <property type="project" value="UniProtKB-SubCell"/>
</dbReference>
<dbReference type="PROSITE" id="PS51421">
    <property type="entry name" value="RAS"/>
    <property type="match status" value="1"/>
</dbReference>
<dbReference type="RefSeq" id="XP_065328585.1">
    <property type="nucleotide sequence ID" value="XM_065472513.1"/>
</dbReference>
<dbReference type="NCBIfam" id="TIGR00231">
    <property type="entry name" value="small_GTP"/>
    <property type="match status" value="1"/>
</dbReference>
<evidence type="ECO:0000256" key="2">
    <source>
        <dbReference type="ARBA" id="ARBA00006270"/>
    </source>
</evidence>
<organism evidence="8 9">
    <name type="scientific">Vairimorpha necatrix</name>
    <dbReference type="NCBI Taxonomy" id="6039"/>
    <lineage>
        <taxon>Eukaryota</taxon>
        <taxon>Fungi</taxon>
        <taxon>Fungi incertae sedis</taxon>
        <taxon>Microsporidia</taxon>
        <taxon>Nosematidae</taxon>
        <taxon>Vairimorpha</taxon>
    </lineage>
</organism>
<dbReference type="SMART" id="SM00174">
    <property type="entry name" value="RHO"/>
    <property type="match status" value="1"/>
</dbReference>